<sequence>MNRESAVLPSCTVVNQGSGAWAFEEHARHMTQVLWVEVSDTPREFNYLLCWEKTSPPSEKLFIPFESIRVASDKRLQAELFLKHKISTPETHLLNTPQEVNALVSHSPKEWALKYPISCGASGHRLLKPAETIPADWPTPYIVQEFVRMENPEVYRLYGVAGDIFGFNVRRFPSGVKPSPWVAHARGARYVHLDKPPSEAKDQAHATLSAAGLLESFGCVDLIQQNGKWLVLEIGTDGVFNHVDRDINDPEILGEMDRRIAEAFWAHLQHKPWGGYGWKLKGS</sequence>
<keyword evidence="2" id="KW-1185">Reference proteome</keyword>
<gene>
    <name evidence="1" type="ORF">Cflav_PD2348</name>
</gene>
<dbReference type="EMBL" id="ABOX02000027">
    <property type="protein sequence ID" value="EEF59504.1"/>
    <property type="molecule type" value="Genomic_DNA"/>
</dbReference>
<dbReference type="STRING" id="320771.Cflav_PD2348"/>
<dbReference type="Proteomes" id="UP000003688">
    <property type="component" value="Unassembled WGS sequence"/>
</dbReference>
<evidence type="ECO:0008006" key="3">
    <source>
        <dbReference type="Google" id="ProtNLM"/>
    </source>
</evidence>
<dbReference type="SUPFAM" id="SSF56059">
    <property type="entry name" value="Glutathione synthetase ATP-binding domain-like"/>
    <property type="match status" value="1"/>
</dbReference>
<name>B9XL10_PEDPL</name>
<comment type="caution">
    <text evidence="1">The sequence shown here is derived from an EMBL/GenBank/DDBJ whole genome shotgun (WGS) entry which is preliminary data.</text>
</comment>
<reference evidence="1 2" key="1">
    <citation type="journal article" date="2011" name="J. Bacteriol.">
        <title>Genome sequence of 'Pedosphaera parvula' Ellin514, an aerobic Verrucomicrobial isolate from pasture soil.</title>
        <authorList>
            <person name="Kant R."/>
            <person name="van Passel M.W."/>
            <person name="Sangwan P."/>
            <person name="Palva A."/>
            <person name="Lucas S."/>
            <person name="Copeland A."/>
            <person name="Lapidus A."/>
            <person name="Glavina Del Rio T."/>
            <person name="Dalin E."/>
            <person name="Tice H."/>
            <person name="Bruce D."/>
            <person name="Goodwin L."/>
            <person name="Pitluck S."/>
            <person name="Chertkov O."/>
            <person name="Larimer F.W."/>
            <person name="Land M.L."/>
            <person name="Hauser L."/>
            <person name="Brettin T.S."/>
            <person name="Detter J.C."/>
            <person name="Han S."/>
            <person name="de Vos W.M."/>
            <person name="Janssen P.H."/>
            <person name="Smidt H."/>
        </authorList>
    </citation>
    <scope>NUCLEOTIDE SEQUENCE [LARGE SCALE GENOMIC DNA]</scope>
    <source>
        <strain evidence="1 2">Ellin514</strain>
    </source>
</reference>
<protein>
    <recommendedName>
        <fullName evidence="3">ATP-grasp domain-containing protein</fullName>
    </recommendedName>
</protein>
<evidence type="ECO:0000313" key="1">
    <source>
        <dbReference type="EMBL" id="EEF59504.1"/>
    </source>
</evidence>
<dbReference type="AlphaFoldDB" id="B9XL10"/>
<proteinExistence type="predicted"/>
<organism evidence="1 2">
    <name type="scientific">Pedosphaera parvula (strain Ellin514)</name>
    <dbReference type="NCBI Taxonomy" id="320771"/>
    <lineage>
        <taxon>Bacteria</taxon>
        <taxon>Pseudomonadati</taxon>
        <taxon>Verrucomicrobiota</taxon>
        <taxon>Pedosphaerae</taxon>
        <taxon>Pedosphaerales</taxon>
        <taxon>Pedosphaeraceae</taxon>
        <taxon>Pedosphaera</taxon>
    </lineage>
</organism>
<evidence type="ECO:0000313" key="2">
    <source>
        <dbReference type="Proteomes" id="UP000003688"/>
    </source>
</evidence>
<accession>B9XL10</accession>